<protein>
    <submittedName>
        <fullName evidence="2">Rho GTPase-activating protein 26 isoform X5</fullName>
    </submittedName>
</protein>
<organism evidence="1 2">
    <name type="scientific">Castor canadensis</name>
    <name type="common">American beaver</name>
    <dbReference type="NCBI Taxonomy" id="51338"/>
    <lineage>
        <taxon>Eukaryota</taxon>
        <taxon>Metazoa</taxon>
        <taxon>Chordata</taxon>
        <taxon>Craniata</taxon>
        <taxon>Vertebrata</taxon>
        <taxon>Euteleostomi</taxon>
        <taxon>Mammalia</taxon>
        <taxon>Eutheria</taxon>
        <taxon>Euarchontoglires</taxon>
        <taxon>Glires</taxon>
        <taxon>Rodentia</taxon>
        <taxon>Castorimorpha</taxon>
        <taxon>Castoridae</taxon>
        <taxon>Castor</taxon>
    </lineage>
</organism>
<evidence type="ECO:0000313" key="1">
    <source>
        <dbReference type="Proteomes" id="UP001732720"/>
    </source>
</evidence>
<accession>A0AC58MTV7</accession>
<keyword evidence="1" id="KW-1185">Reference proteome</keyword>
<sequence length="737" mass="83715">MGLPALEFSDCCLDSPHFRETLKSHEAELDKTNKFIKELIKDGKSLITALKTRSLQEFATVLRNLEDERIRMIENASEVLITPLEKFRKEQIGAAKEAKKKYDKETEKYCGILEKHLNLSSKKKESQLQEADSQVDLVRQHFYEVSLEYVFKVQEVQERKMFEFVEPLLAFLQGLFTFYHHGYELAKDFGDFKTQLTISIQNTRNRFEGTRSEVESLMKKMKENPLEHKTISPYTMEGYLYVQEKRHFGTSWVKHYCTYQRDSKQITMVPFDQKSGGKGGEDESVTLKSCTRRKTDSIEKRFCFDVEAVDRPGVITMQALSEEDRRLWMEAMDGREPVYNSNKDSQSEGTAQLDSIGFSIIRKCIHAVETRGINEQGLYRIVGVNSRVQKLLSILMDPKTASETETDICAEWEIKTITSALKTYLRMLPGPLMMYQFQRSFIKAAKLENQETRVSEIHSLVHRLPEKNRQMLQLLMNHLANVANNHKQNLMTVANLGVVFGPTLLRPQEETVAAIMDIKFQNIVIEILIENHEKIFNTVPDVPLTNAQLHLSRKKSSDSKPPSCSERPLTLFHAVQSTEKQDQRNSIINSSLESVSSNANSTLNSSSSLQPNMNSSDPDLDVVKPTRPNSLPPNPSPTSPLSPSWPMFSAPSSPMPTSSTSSDSSPIRPEEAVRDDSSTPFRKAKALYACKAEHDSELSFTAGTVFDNVHPSQEPGWLEGTLNGKTGLIPENYVEFL</sequence>
<dbReference type="Proteomes" id="UP001732720">
    <property type="component" value="Chromosome 6"/>
</dbReference>
<name>A0AC58MTV7_CASCN</name>
<gene>
    <name evidence="2" type="primary">Arhgap26</name>
</gene>
<dbReference type="RefSeq" id="XP_073932853.1">
    <property type="nucleotide sequence ID" value="XM_074076752.1"/>
</dbReference>
<reference evidence="2" key="1">
    <citation type="submission" date="2025-08" db="UniProtKB">
        <authorList>
            <consortium name="RefSeq"/>
        </authorList>
    </citation>
    <scope>IDENTIFICATION</scope>
</reference>
<evidence type="ECO:0000313" key="2">
    <source>
        <dbReference type="RefSeq" id="XP_073932853.1"/>
    </source>
</evidence>
<proteinExistence type="predicted"/>